<keyword evidence="6" id="KW-0547">Nucleotide-binding</keyword>
<evidence type="ECO:0000313" key="17">
    <source>
        <dbReference type="Proteomes" id="UP000615026"/>
    </source>
</evidence>
<comment type="cofactor">
    <cofactor evidence="1">
        <name>Zn(2+)</name>
        <dbReference type="ChEBI" id="CHEBI:29105"/>
    </cofactor>
</comment>
<name>A0A929FB43_LEPEC</name>
<evidence type="ECO:0000259" key="15">
    <source>
        <dbReference type="Pfam" id="PF17862"/>
    </source>
</evidence>
<dbReference type="FunFam" id="1.10.8.60:FF:000001">
    <property type="entry name" value="ATP-dependent zinc metalloprotease FtsH"/>
    <property type="match status" value="1"/>
</dbReference>
<dbReference type="Gene3D" id="1.10.8.60">
    <property type="match status" value="1"/>
</dbReference>
<feature type="domain" description="AAA ATPase AAA+ lid" evidence="15">
    <location>
        <begin position="9"/>
        <end position="52"/>
    </location>
</feature>
<dbReference type="InterPro" id="IPR050928">
    <property type="entry name" value="ATP-dep_Zn_Metalloprotease"/>
</dbReference>
<evidence type="ECO:0000256" key="12">
    <source>
        <dbReference type="ARBA" id="ARBA00023078"/>
    </source>
</evidence>
<dbReference type="GO" id="GO:0031676">
    <property type="term" value="C:plasma membrane-derived thylakoid membrane"/>
    <property type="evidence" value="ECO:0007669"/>
    <property type="project" value="UniProtKB-SubCell"/>
</dbReference>
<dbReference type="SUPFAM" id="SSF140990">
    <property type="entry name" value="FtsH protease domain-like"/>
    <property type="match status" value="1"/>
</dbReference>
<reference evidence="16" key="1">
    <citation type="submission" date="2020-10" db="EMBL/GenBank/DDBJ databases">
        <authorList>
            <person name="Castelo-Branco R."/>
            <person name="Eusebio N."/>
            <person name="Adriana R."/>
            <person name="Vieira A."/>
            <person name="Brugerolle De Fraissinette N."/>
            <person name="Rezende De Castro R."/>
            <person name="Schneider M.P."/>
            <person name="Vasconcelos V."/>
            <person name="Leao P.N."/>
        </authorList>
    </citation>
    <scope>NUCLEOTIDE SEQUENCE</scope>
    <source>
        <strain evidence="16">LEGE 11479</strain>
    </source>
</reference>
<accession>A0A929FB43</accession>
<evidence type="ECO:0000256" key="10">
    <source>
        <dbReference type="ARBA" id="ARBA00022989"/>
    </source>
</evidence>
<keyword evidence="16" id="KW-0131">Cell cycle</keyword>
<evidence type="ECO:0000256" key="7">
    <source>
        <dbReference type="ARBA" id="ARBA00022801"/>
    </source>
</evidence>
<keyword evidence="4" id="KW-0812">Transmembrane</keyword>
<dbReference type="GO" id="GO:0046872">
    <property type="term" value="F:metal ion binding"/>
    <property type="evidence" value="ECO:0007669"/>
    <property type="project" value="UniProtKB-KW"/>
</dbReference>
<evidence type="ECO:0000256" key="1">
    <source>
        <dbReference type="ARBA" id="ARBA00001947"/>
    </source>
</evidence>
<dbReference type="InterPro" id="IPR041569">
    <property type="entry name" value="AAA_lid_3"/>
</dbReference>
<keyword evidence="12" id="KW-0793">Thylakoid</keyword>
<dbReference type="InterPro" id="IPR027417">
    <property type="entry name" value="P-loop_NTPase"/>
</dbReference>
<comment type="similarity">
    <text evidence="2">In the C-terminal section; belongs to the peptidase M41 family.</text>
</comment>
<protein>
    <submittedName>
        <fullName evidence="16">Cell division protein FtsH</fullName>
    </submittedName>
</protein>
<sequence length="269" mass="28884">AQEVKLGEDVDLQVIAARTPGFAGADLANLVNEAALLAARNNRAAVIQADFAEAIERVVAGLEKKSRVLNEKEKEIVAYHEVGHAMVGALMEGGGQVEKISIVPRGMAALGYTLQLPTEDRFLRSADELKGQIATLLGGRSAEEVVFGSITTGAANDLQRATEVAEQMVTTYGMSDVLGPLAYDKGQQSSFLDSGMPNARRNMSEETARAIDTEVKGLVESAHQQALDILRSNRDLLETISQQLLKEEVIEGDVLRQMLANVKPLAAMV</sequence>
<dbReference type="GO" id="GO:0004222">
    <property type="term" value="F:metalloendopeptidase activity"/>
    <property type="evidence" value="ECO:0007669"/>
    <property type="project" value="InterPro"/>
</dbReference>
<dbReference type="Proteomes" id="UP000615026">
    <property type="component" value="Unassembled WGS sequence"/>
</dbReference>
<feature type="non-terminal residue" evidence="16">
    <location>
        <position position="1"/>
    </location>
</feature>
<dbReference type="Pfam" id="PF17862">
    <property type="entry name" value="AAA_lid_3"/>
    <property type="match status" value="1"/>
</dbReference>
<evidence type="ECO:0000256" key="13">
    <source>
        <dbReference type="ARBA" id="ARBA00060402"/>
    </source>
</evidence>
<gene>
    <name evidence="16" type="ORF">IQ260_27690</name>
</gene>
<evidence type="ECO:0000256" key="3">
    <source>
        <dbReference type="ARBA" id="ARBA00022670"/>
    </source>
</evidence>
<dbReference type="InterPro" id="IPR000642">
    <property type="entry name" value="Peptidase_M41"/>
</dbReference>
<keyword evidence="8" id="KW-0862">Zinc</keyword>
<evidence type="ECO:0000259" key="14">
    <source>
        <dbReference type="Pfam" id="PF01434"/>
    </source>
</evidence>
<evidence type="ECO:0000256" key="4">
    <source>
        <dbReference type="ARBA" id="ARBA00022692"/>
    </source>
</evidence>
<dbReference type="FunFam" id="1.20.58.760:FF:000001">
    <property type="entry name" value="ATP-dependent zinc metalloprotease FtsH"/>
    <property type="match status" value="1"/>
</dbReference>
<evidence type="ECO:0000256" key="8">
    <source>
        <dbReference type="ARBA" id="ARBA00022833"/>
    </source>
</evidence>
<dbReference type="InterPro" id="IPR037219">
    <property type="entry name" value="Peptidase_M41-like"/>
</dbReference>
<keyword evidence="17" id="KW-1185">Reference proteome</keyword>
<dbReference type="PANTHER" id="PTHR43655:SF2">
    <property type="entry name" value="AFG3 LIKE MATRIX AAA PEPTIDASE SUBUNIT 2, ISOFORM A"/>
    <property type="match status" value="1"/>
</dbReference>
<comment type="subcellular location">
    <subcellularLocation>
        <location evidence="13">Cellular thylakoid membrane</location>
        <topology evidence="13">Multi-pass membrane protein</topology>
        <orientation evidence="13">Stromal side</orientation>
    </subcellularLocation>
</comment>
<evidence type="ECO:0000256" key="9">
    <source>
        <dbReference type="ARBA" id="ARBA00022840"/>
    </source>
</evidence>
<dbReference type="EMBL" id="JADEXP010000432">
    <property type="protein sequence ID" value="MBE9070431.1"/>
    <property type="molecule type" value="Genomic_DNA"/>
</dbReference>
<feature type="domain" description="Peptidase M41" evidence="14">
    <location>
        <begin position="67"/>
        <end position="257"/>
    </location>
</feature>
<dbReference type="GO" id="GO:0006508">
    <property type="term" value="P:proteolysis"/>
    <property type="evidence" value="ECO:0007669"/>
    <property type="project" value="UniProtKB-KW"/>
</dbReference>
<proteinExistence type="inferred from homology"/>
<evidence type="ECO:0000256" key="11">
    <source>
        <dbReference type="ARBA" id="ARBA00023049"/>
    </source>
</evidence>
<evidence type="ECO:0000256" key="5">
    <source>
        <dbReference type="ARBA" id="ARBA00022723"/>
    </source>
</evidence>
<dbReference type="GO" id="GO:0004176">
    <property type="term" value="F:ATP-dependent peptidase activity"/>
    <property type="evidence" value="ECO:0007669"/>
    <property type="project" value="InterPro"/>
</dbReference>
<evidence type="ECO:0000256" key="6">
    <source>
        <dbReference type="ARBA" id="ARBA00022741"/>
    </source>
</evidence>
<dbReference type="PANTHER" id="PTHR43655">
    <property type="entry name" value="ATP-DEPENDENT PROTEASE"/>
    <property type="match status" value="1"/>
</dbReference>
<keyword evidence="11" id="KW-0482">Metalloprotease</keyword>
<dbReference type="Gene3D" id="1.20.58.760">
    <property type="entry name" value="Peptidase M41"/>
    <property type="match status" value="1"/>
</dbReference>
<dbReference type="Pfam" id="PF01434">
    <property type="entry name" value="Peptidase_M41"/>
    <property type="match status" value="1"/>
</dbReference>
<organism evidence="16 17">
    <name type="scientific">Leptolyngbya cf. ectocarpi LEGE 11479</name>
    <dbReference type="NCBI Taxonomy" id="1828722"/>
    <lineage>
        <taxon>Bacteria</taxon>
        <taxon>Bacillati</taxon>
        <taxon>Cyanobacteriota</taxon>
        <taxon>Cyanophyceae</taxon>
        <taxon>Leptolyngbyales</taxon>
        <taxon>Leptolyngbyaceae</taxon>
        <taxon>Leptolyngbya group</taxon>
        <taxon>Leptolyngbya</taxon>
    </lineage>
</organism>
<keyword evidence="3" id="KW-0645">Protease</keyword>
<comment type="caution">
    <text evidence="16">The sequence shown here is derived from an EMBL/GenBank/DDBJ whole genome shotgun (WGS) entry which is preliminary data.</text>
</comment>
<dbReference type="GO" id="GO:0051301">
    <property type="term" value="P:cell division"/>
    <property type="evidence" value="ECO:0007669"/>
    <property type="project" value="UniProtKB-KW"/>
</dbReference>
<keyword evidence="7" id="KW-0378">Hydrolase</keyword>
<evidence type="ECO:0000256" key="2">
    <source>
        <dbReference type="ARBA" id="ARBA00010044"/>
    </source>
</evidence>
<keyword evidence="10" id="KW-0472">Membrane</keyword>
<evidence type="ECO:0000313" key="16">
    <source>
        <dbReference type="EMBL" id="MBE9070431.1"/>
    </source>
</evidence>
<dbReference type="GO" id="GO:0005524">
    <property type="term" value="F:ATP binding"/>
    <property type="evidence" value="ECO:0007669"/>
    <property type="project" value="UniProtKB-KW"/>
</dbReference>
<keyword evidence="9" id="KW-0067">ATP-binding</keyword>
<dbReference type="SUPFAM" id="SSF52540">
    <property type="entry name" value="P-loop containing nucleoside triphosphate hydrolases"/>
    <property type="match status" value="1"/>
</dbReference>
<dbReference type="AlphaFoldDB" id="A0A929FB43"/>
<keyword evidence="5" id="KW-0479">Metal-binding</keyword>
<keyword evidence="16" id="KW-0132">Cell division</keyword>
<keyword evidence="10" id="KW-1133">Transmembrane helix</keyword>